<feature type="region of interest" description="Disordered" evidence="3">
    <location>
        <begin position="134"/>
        <end position="155"/>
    </location>
</feature>
<dbReference type="GO" id="GO:0003690">
    <property type="term" value="F:double-stranded DNA binding"/>
    <property type="evidence" value="ECO:0007669"/>
    <property type="project" value="TreeGrafter"/>
</dbReference>
<dbReference type="CDD" id="cd09122">
    <property type="entry name" value="PLDc_Tdp1_1"/>
    <property type="match status" value="1"/>
</dbReference>
<feature type="region of interest" description="Disordered" evidence="3">
    <location>
        <begin position="95"/>
        <end position="116"/>
    </location>
</feature>
<dbReference type="Proteomes" id="UP000698800">
    <property type="component" value="Unassembled WGS sequence"/>
</dbReference>
<evidence type="ECO:0000256" key="2">
    <source>
        <dbReference type="PIRSR" id="PIRSR610347-2"/>
    </source>
</evidence>
<feature type="compositionally biased region" description="Polar residues" evidence="3">
    <location>
        <begin position="196"/>
        <end position="215"/>
    </location>
</feature>
<accession>A0A9P8IBV4</accession>
<organism evidence="4 5">
    <name type="scientific">Glutinoglossum americanum</name>
    <dbReference type="NCBI Taxonomy" id="1670608"/>
    <lineage>
        <taxon>Eukaryota</taxon>
        <taxon>Fungi</taxon>
        <taxon>Dikarya</taxon>
        <taxon>Ascomycota</taxon>
        <taxon>Pezizomycotina</taxon>
        <taxon>Geoglossomycetes</taxon>
        <taxon>Geoglossales</taxon>
        <taxon>Geoglossaceae</taxon>
        <taxon>Glutinoglossum</taxon>
    </lineage>
</organism>
<dbReference type="GO" id="GO:0017005">
    <property type="term" value="F:3'-tyrosyl-DNA phosphodiesterase activity"/>
    <property type="evidence" value="ECO:0007669"/>
    <property type="project" value="TreeGrafter"/>
</dbReference>
<evidence type="ECO:0000256" key="3">
    <source>
        <dbReference type="SAM" id="MobiDB-lite"/>
    </source>
</evidence>
<dbReference type="GO" id="GO:0005634">
    <property type="term" value="C:nucleus"/>
    <property type="evidence" value="ECO:0007669"/>
    <property type="project" value="InterPro"/>
</dbReference>
<gene>
    <name evidence="4" type="ORF">FGG08_002316</name>
</gene>
<feature type="binding site" evidence="2">
    <location>
        <position position="338"/>
    </location>
    <ligand>
        <name>substrate</name>
    </ligand>
</feature>
<name>A0A9P8IBV4_9PEZI</name>
<feature type="compositionally biased region" description="Basic and acidic residues" evidence="3">
    <location>
        <begin position="60"/>
        <end position="71"/>
    </location>
</feature>
<dbReference type="PANTHER" id="PTHR12415:SF4">
    <property type="entry name" value="TYROSYL-DNA PHOSPHODIESTERASE DOMAIN-CONTAINING PROTEIN"/>
    <property type="match status" value="1"/>
</dbReference>
<feature type="compositionally biased region" description="Polar residues" evidence="3">
    <location>
        <begin position="168"/>
        <end position="188"/>
    </location>
</feature>
<dbReference type="Gene3D" id="3.30.870.10">
    <property type="entry name" value="Endonuclease Chain A"/>
    <property type="match status" value="2"/>
</dbReference>
<feature type="region of interest" description="Disordered" evidence="3">
    <location>
        <begin position="168"/>
        <end position="217"/>
    </location>
</feature>
<keyword evidence="5" id="KW-1185">Reference proteome</keyword>
<dbReference type="EMBL" id="JAGHQL010000034">
    <property type="protein sequence ID" value="KAH0543360.1"/>
    <property type="molecule type" value="Genomic_DNA"/>
</dbReference>
<dbReference type="GO" id="GO:0003697">
    <property type="term" value="F:single-stranded DNA binding"/>
    <property type="evidence" value="ECO:0007669"/>
    <property type="project" value="TreeGrafter"/>
</dbReference>
<proteinExistence type="predicted"/>
<feature type="active site" description="Nucleophile" evidence="1">
    <location>
        <position position="336"/>
    </location>
</feature>
<dbReference type="Pfam" id="PF06087">
    <property type="entry name" value="Tyr-DNA_phospho"/>
    <property type="match status" value="1"/>
</dbReference>
<evidence type="ECO:0000256" key="1">
    <source>
        <dbReference type="PIRSR" id="PIRSR610347-1"/>
    </source>
</evidence>
<reference evidence="4" key="1">
    <citation type="submission" date="2021-03" db="EMBL/GenBank/DDBJ databases">
        <title>Comparative genomics and phylogenomic investigation of the class Geoglossomycetes provide insights into ecological specialization and systematics.</title>
        <authorList>
            <person name="Melie T."/>
            <person name="Pirro S."/>
            <person name="Miller A.N."/>
            <person name="Quandt A."/>
        </authorList>
    </citation>
    <scope>NUCLEOTIDE SEQUENCE</scope>
    <source>
        <strain evidence="4">GBOQ0MN5Z8</strain>
    </source>
</reference>
<dbReference type="OrthoDB" id="47785at2759"/>
<feature type="region of interest" description="Disordered" evidence="3">
    <location>
        <begin position="18"/>
        <end position="73"/>
    </location>
</feature>
<evidence type="ECO:0000313" key="4">
    <source>
        <dbReference type="EMBL" id="KAH0543360.1"/>
    </source>
</evidence>
<dbReference type="InterPro" id="IPR010347">
    <property type="entry name" value="Tdp1"/>
</dbReference>
<feature type="region of interest" description="Disordered" evidence="3">
    <location>
        <begin position="502"/>
        <end position="525"/>
    </location>
</feature>
<comment type="caution">
    <text evidence="4">The sequence shown here is derived from an EMBL/GenBank/DDBJ whole genome shotgun (WGS) entry which is preliminary data.</text>
</comment>
<feature type="compositionally biased region" description="Polar residues" evidence="3">
    <location>
        <begin position="512"/>
        <end position="525"/>
    </location>
</feature>
<dbReference type="GO" id="GO:0006281">
    <property type="term" value="P:DNA repair"/>
    <property type="evidence" value="ECO:0007669"/>
    <property type="project" value="InterPro"/>
</dbReference>
<evidence type="ECO:0008006" key="6">
    <source>
        <dbReference type="Google" id="ProtNLM"/>
    </source>
</evidence>
<sequence>MSDDWDEESQLHMAIALSLQQQPETPSLSPQNAKIIDLCSDEETEVSKSPTSRKRPRGHQTAELDGQHGADIRYPWNKTHSMFSQRTEQRASGSLYSIPENNSSGKFSRGVRQETSPKATSFLGGIDRKKMEEERLARKRKAPISPPPGRVVKATKKVEYSGIAVSGNTSERGVQDSRSQFGSSSLPTSARGEANLSLSNGTNSVQNTAAPTGSGIQYPKGTVKKTWAQGYQRDGDVKLEEVLQKLSRSLMLDDLRNLPLMVLIYEQDDLRTAILSAFQWDVDWVFSKLNMDKVKLFFVMQAKDKEMRMQYLQDSAHMSNLILCFPPMPGNVTCMHSKLQLLFHPSHLRIVVPSANLTPYDWGEDGTMENMVFMIDLPRLTGGQVVGVEDLTFFGKELVHFLQAMGLDEKVIKGVLNFDFRETSELAFVHTIRGGSHSGEDWKRTGYCGLGTAIRRLGLQTSDQLRMDIVTSSLGSLDERFLMTMYLAAQGDNGLKEYNMRNKPSKARQKTKGMTESESSDDTLSYLSGSVRSNVQVYFPTRDTVANSKGGIDVRWGNYLFSIEVVPRFVISPSTPTRLQEHPCRSTNAQQGKLQYIFPEGVLSLTTERIEDAFRSAVLFETTFYGSRECSKKGMVLSW</sequence>
<dbReference type="AlphaFoldDB" id="A0A9P8IBV4"/>
<feature type="compositionally biased region" description="Polar residues" evidence="3">
    <location>
        <begin position="95"/>
        <end position="106"/>
    </location>
</feature>
<evidence type="ECO:0000313" key="5">
    <source>
        <dbReference type="Proteomes" id="UP000698800"/>
    </source>
</evidence>
<dbReference type="PANTHER" id="PTHR12415">
    <property type="entry name" value="TYROSYL-DNA PHOSPHODIESTERASE 1"/>
    <property type="match status" value="1"/>
</dbReference>
<protein>
    <recommendedName>
        <fullName evidence="6">Tyrosyl-DNA phosphodiesterase</fullName>
    </recommendedName>
</protein>
<dbReference type="SUPFAM" id="SSF56024">
    <property type="entry name" value="Phospholipase D/nuclease"/>
    <property type="match status" value="2"/>
</dbReference>
<feature type="compositionally biased region" description="Polar residues" evidence="3">
    <location>
        <begin position="18"/>
        <end position="32"/>
    </location>
</feature>